<feature type="transmembrane region" description="Helical" evidence="7">
    <location>
        <begin position="144"/>
        <end position="162"/>
    </location>
</feature>
<evidence type="ECO:0000313" key="8">
    <source>
        <dbReference type="EMBL" id="CAB4935433.1"/>
    </source>
</evidence>
<feature type="transmembrane region" description="Helical" evidence="7">
    <location>
        <begin position="290"/>
        <end position="310"/>
    </location>
</feature>
<accession>A0A6J7IWC3</accession>
<evidence type="ECO:0000256" key="5">
    <source>
        <dbReference type="ARBA" id="ARBA00023136"/>
    </source>
</evidence>
<proteinExistence type="predicted"/>
<evidence type="ECO:0000256" key="3">
    <source>
        <dbReference type="ARBA" id="ARBA00022692"/>
    </source>
</evidence>
<keyword evidence="5 7" id="KW-0472">Membrane</keyword>
<evidence type="ECO:0000256" key="6">
    <source>
        <dbReference type="SAM" id="MobiDB-lite"/>
    </source>
</evidence>
<feature type="transmembrane region" description="Helical" evidence="7">
    <location>
        <begin position="316"/>
        <end position="334"/>
    </location>
</feature>
<evidence type="ECO:0000256" key="2">
    <source>
        <dbReference type="ARBA" id="ARBA00022475"/>
    </source>
</evidence>
<dbReference type="CDD" id="cd06579">
    <property type="entry name" value="TM_PBP1_transp_AraH_like"/>
    <property type="match status" value="1"/>
</dbReference>
<keyword evidence="2" id="KW-1003">Cell membrane</keyword>
<feature type="transmembrane region" description="Helical" evidence="7">
    <location>
        <begin position="235"/>
        <end position="258"/>
    </location>
</feature>
<sequence>MPETSSAGPSPTRRRRLDTGSPVIWAAAALLVLLLFNVVVNPGFFGLRIQDGHLFGSPVDVLKNAAPTLLIAVGMTLVIATRGIDLSVGAVLAVSGAVAFTVVEGAADPTSASTAVIAVLTALAVGLVLGAWNGFLVSVVGIQPIIATLVLMTAGRGLAMMVTDGQIITAENPAFSWLGGGFVLGLPAQVVITLGVLLAVAALTRRTALGMLIEAVGTNPEAARLAGIRSRSITWTVYVFVAVTATVAGLMTTANISAADPSRAGLFIELDAILAVVIGGTSLAGGRYSLVGTVLGALILQTLTTTVLTMGVPDEYIRLFKAVVIIAVFLLQAPRIRAALGRRRAGPGTSTSPAVPVPPVDGDDPRPLAPADVDTRPAVTTTADTTEQGVLR</sequence>
<feature type="transmembrane region" description="Helical" evidence="7">
    <location>
        <begin position="113"/>
        <end position="132"/>
    </location>
</feature>
<dbReference type="InterPro" id="IPR001851">
    <property type="entry name" value="ABC_transp_permease"/>
</dbReference>
<comment type="subcellular location">
    <subcellularLocation>
        <location evidence="1">Cell membrane</location>
        <topology evidence="1">Multi-pass membrane protein</topology>
    </subcellularLocation>
</comment>
<dbReference type="EMBL" id="CAFBMQ010000443">
    <property type="protein sequence ID" value="CAB4935433.1"/>
    <property type="molecule type" value="Genomic_DNA"/>
</dbReference>
<dbReference type="GO" id="GO:0005886">
    <property type="term" value="C:plasma membrane"/>
    <property type="evidence" value="ECO:0007669"/>
    <property type="project" value="UniProtKB-SubCell"/>
</dbReference>
<keyword evidence="4 7" id="KW-1133">Transmembrane helix</keyword>
<feature type="transmembrane region" description="Helical" evidence="7">
    <location>
        <begin position="174"/>
        <end position="203"/>
    </location>
</feature>
<feature type="transmembrane region" description="Helical" evidence="7">
    <location>
        <begin position="23"/>
        <end position="45"/>
    </location>
</feature>
<dbReference type="AlphaFoldDB" id="A0A6J7IWC3"/>
<evidence type="ECO:0000256" key="7">
    <source>
        <dbReference type="SAM" id="Phobius"/>
    </source>
</evidence>
<protein>
    <submittedName>
        <fullName evidence="8">Unannotated protein</fullName>
    </submittedName>
</protein>
<dbReference type="GO" id="GO:0022857">
    <property type="term" value="F:transmembrane transporter activity"/>
    <property type="evidence" value="ECO:0007669"/>
    <property type="project" value="InterPro"/>
</dbReference>
<name>A0A6J7IWC3_9ZZZZ</name>
<feature type="transmembrane region" description="Helical" evidence="7">
    <location>
        <begin position="65"/>
        <end position="81"/>
    </location>
</feature>
<feature type="compositionally biased region" description="Low complexity" evidence="6">
    <location>
        <begin position="376"/>
        <end position="386"/>
    </location>
</feature>
<dbReference type="PANTHER" id="PTHR32196">
    <property type="entry name" value="ABC TRANSPORTER PERMEASE PROTEIN YPHD-RELATED-RELATED"/>
    <property type="match status" value="1"/>
</dbReference>
<dbReference type="Pfam" id="PF02653">
    <property type="entry name" value="BPD_transp_2"/>
    <property type="match status" value="1"/>
</dbReference>
<dbReference type="PANTHER" id="PTHR32196:SF19">
    <property type="entry name" value="GALACTOFURANOSE TRANSPORTER PERMEASE PROTEIN YTFT"/>
    <property type="match status" value="1"/>
</dbReference>
<evidence type="ECO:0000256" key="1">
    <source>
        <dbReference type="ARBA" id="ARBA00004651"/>
    </source>
</evidence>
<reference evidence="8" key="1">
    <citation type="submission" date="2020-05" db="EMBL/GenBank/DDBJ databases">
        <authorList>
            <person name="Chiriac C."/>
            <person name="Salcher M."/>
            <person name="Ghai R."/>
            <person name="Kavagutti S V."/>
        </authorList>
    </citation>
    <scope>NUCLEOTIDE SEQUENCE</scope>
</reference>
<evidence type="ECO:0000256" key="4">
    <source>
        <dbReference type="ARBA" id="ARBA00022989"/>
    </source>
</evidence>
<gene>
    <name evidence="8" type="ORF">UFOPK3609_02181</name>
</gene>
<keyword evidence="3 7" id="KW-0812">Transmembrane</keyword>
<organism evidence="8">
    <name type="scientific">freshwater metagenome</name>
    <dbReference type="NCBI Taxonomy" id="449393"/>
    <lineage>
        <taxon>unclassified sequences</taxon>
        <taxon>metagenomes</taxon>
        <taxon>ecological metagenomes</taxon>
    </lineage>
</organism>
<feature type="transmembrane region" description="Helical" evidence="7">
    <location>
        <begin position="88"/>
        <end position="107"/>
    </location>
</feature>
<feature type="transmembrane region" description="Helical" evidence="7">
    <location>
        <begin position="264"/>
        <end position="283"/>
    </location>
</feature>
<feature type="region of interest" description="Disordered" evidence="6">
    <location>
        <begin position="342"/>
        <end position="392"/>
    </location>
</feature>